<dbReference type="PANTHER" id="PTHR21212">
    <property type="entry name" value="BERNARDINELLI-SEIP CONGENITAL LIPODYSTROPHY 2 HOMOLOG BSCL2 PROTEIN"/>
    <property type="match status" value="1"/>
</dbReference>
<evidence type="ECO:0000313" key="10">
    <source>
        <dbReference type="Proteomes" id="UP001642360"/>
    </source>
</evidence>
<evidence type="ECO:0000256" key="8">
    <source>
        <dbReference type="SAM" id="Phobius"/>
    </source>
</evidence>
<feature type="region of interest" description="Disordered" evidence="7">
    <location>
        <begin position="126"/>
        <end position="156"/>
    </location>
</feature>
<feature type="compositionally biased region" description="Basic and acidic residues" evidence="7">
    <location>
        <begin position="193"/>
        <end position="206"/>
    </location>
</feature>
<dbReference type="EMBL" id="CAUOFW020008391">
    <property type="protein sequence ID" value="CAK9182587.1"/>
    <property type="molecule type" value="Genomic_DNA"/>
</dbReference>
<comment type="caution">
    <text evidence="9">The sequence shown here is derived from an EMBL/GenBank/DDBJ whole genome shotgun (WGS) entry which is preliminary data.</text>
</comment>
<evidence type="ECO:0008006" key="11">
    <source>
        <dbReference type="Google" id="ProtNLM"/>
    </source>
</evidence>
<evidence type="ECO:0000256" key="6">
    <source>
        <dbReference type="ARBA" id="ARBA00023136"/>
    </source>
</evidence>
<evidence type="ECO:0000256" key="2">
    <source>
        <dbReference type="ARBA" id="ARBA00022692"/>
    </source>
</evidence>
<evidence type="ECO:0000256" key="3">
    <source>
        <dbReference type="ARBA" id="ARBA00022824"/>
    </source>
</evidence>
<name>A0ABC8UNZ3_9AQUA</name>
<keyword evidence="3" id="KW-0256">Endoplasmic reticulum</keyword>
<dbReference type="GO" id="GO:0006629">
    <property type="term" value="P:lipid metabolic process"/>
    <property type="evidence" value="ECO:0007669"/>
    <property type="project" value="UniProtKB-KW"/>
</dbReference>
<feature type="region of interest" description="Disordered" evidence="7">
    <location>
        <begin position="1"/>
        <end position="20"/>
    </location>
</feature>
<comment type="subcellular location">
    <subcellularLocation>
        <location evidence="1">Endoplasmic reticulum membrane</location>
        <topology evidence="1">Multi-pass membrane protein</topology>
    </subcellularLocation>
</comment>
<organism evidence="9 10">
    <name type="scientific">Ilex paraguariensis</name>
    <name type="common">yerba mate</name>
    <dbReference type="NCBI Taxonomy" id="185542"/>
    <lineage>
        <taxon>Eukaryota</taxon>
        <taxon>Viridiplantae</taxon>
        <taxon>Streptophyta</taxon>
        <taxon>Embryophyta</taxon>
        <taxon>Tracheophyta</taxon>
        <taxon>Spermatophyta</taxon>
        <taxon>Magnoliopsida</taxon>
        <taxon>eudicotyledons</taxon>
        <taxon>Gunneridae</taxon>
        <taxon>Pentapetalae</taxon>
        <taxon>asterids</taxon>
        <taxon>campanulids</taxon>
        <taxon>Aquifoliales</taxon>
        <taxon>Aquifoliaceae</taxon>
        <taxon>Ilex</taxon>
    </lineage>
</organism>
<feature type="compositionally biased region" description="Polar residues" evidence="7">
    <location>
        <begin position="134"/>
        <end position="150"/>
    </location>
</feature>
<sequence>MHMEQESETSTSQNDDIGDHFFNSSDDFPFYDCIDASDDLPFYDCIDATTTNDSLDSESDVSLNPNFRPTPGNPSLANLRRRRRLSQRSKGIQGSGGNDPSDSDSSVILKSTLYFGGRKFRFSQSLKESENLEENQTGDSKDPSTNSSVNVADREVNELNTSSVDINSREIKYGFSRILKENEKESENSDSIKPNKENKEKSTLTTANKERIDGSISVESRSAETVDTSSNFLIFVANLVIKAVGFQIILLFSFFAVPIWLLYCSYQFVMDPFWAVRSVKQYVIGKLLRISGLRCNCVSPIVYKWLKKYKSIWKLVLRLGWGFLWSVYVCVVLVGLLMSAFVSSGFVMRYLVEEPIQMKENLNFDYTKNSPVAFVPISDYLGVNCGVNGGEKVGIGKVEGSQVIPPDHKLQVSISLTLPESDYNRKLGMFQVRIDLLSTDGKALASSRHPCLLQFKSQPIHLLLTFLKITSLVTGYSSESQTVSVKVNLRGHEPTACLRVTMEQRAEFQSGAGIPEIYDASLTVESEPPLLKRVLWYWKKSIFIWISLMVLSMELFFTLLCCKAMIMPKVRLRDVSPSTGTPVQR</sequence>
<keyword evidence="4 8" id="KW-1133">Transmembrane helix</keyword>
<dbReference type="PANTHER" id="PTHR21212:SF0">
    <property type="entry name" value="SEIPIN"/>
    <property type="match status" value="1"/>
</dbReference>
<dbReference type="GO" id="GO:0005789">
    <property type="term" value="C:endoplasmic reticulum membrane"/>
    <property type="evidence" value="ECO:0007669"/>
    <property type="project" value="UniProtKB-SubCell"/>
</dbReference>
<keyword evidence="2 8" id="KW-0812">Transmembrane</keyword>
<evidence type="ECO:0000256" key="1">
    <source>
        <dbReference type="ARBA" id="ARBA00004477"/>
    </source>
</evidence>
<feature type="transmembrane region" description="Helical" evidence="8">
    <location>
        <begin position="542"/>
        <end position="566"/>
    </location>
</feature>
<protein>
    <recommendedName>
        <fullName evidence="11">Seipin</fullName>
    </recommendedName>
</protein>
<accession>A0ABC8UNZ3</accession>
<proteinExistence type="predicted"/>
<reference evidence="9 10" key="1">
    <citation type="submission" date="2024-02" db="EMBL/GenBank/DDBJ databases">
        <authorList>
            <person name="Vignale AGUSTIN F."/>
            <person name="Sosa J E."/>
            <person name="Modenutti C."/>
        </authorList>
    </citation>
    <scope>NUCLEOTIDE SEQUENCE [LARGE SCALE GENOMIC DNA]</scope>
</reference>
<keyword evidence="10" id="KW-1185">Reference proteome</keyword>
<feature type="compositionally biased region" description="Polar residues" evidence="7">
    <location>
        <begin position="51"/>
        <end position="67"/>
    </location>
</feature>
<dbReference type="GO" id="GO:0140042">
    <property type="term" value="P:lipid droplet formation"/>
    <property type="evidence" value="ECO:0007669"/>
    <property type="project" value="UniProtKB-ARBA"/>
</dbReference>
<feature type="region of interest" description="Disordered" evidence="7">
    <location>
        <begin position="184"/>
        <end position="206"/>
    </location>
</feature>
<dbReference type="Pfam" id="PF06775">
    <property type="entry name" value="Seipin"/>
    <property type="match status" value="1"/>
</dbReference>
<dbReference type="InterPro" id="IPR009617">
    <property type="entry name" value="Seipin"/>
</dbReference>
<dbReference type="Proteomes" id="UP001642360">
    <property type="component" value="Unassembled WGS sequence"/>
</dbReference>
<evidence type="ECO:0000313" key="9">
    <source>
        <dbReference type="EMBL" id="CAK9182587.1"/>
    </source>
</evidence>
<feature type="region of interest" description="Disordered" evidence="7">
    <location>
        <begin position="51"/>
        <end position="106"/>
    </location>
</feature>
<evidence type="ECO:0000256" key="5">
    <source>
        <dbReference type="ARBA" id="ARBA00023098"/>
    </source>
</evidence>
<dbReference type="AlphaFoldDB" id="A0ABC8UNZ3"/>
<keyword evidence="6 8" id="KW-0472">Membrane</keyword>
<evidence type="ECO:0000256" key="4">
    <source>
        <dbReference type="ARBA" id="ARBA00022989"/>
    </source>
</evidence>
<feature type="transmembrane region" description="Helical" evidence="8">
    <location>
        <begin position="244"/>
        <end position="266"/>
    </location>
</feature>
<feature type="transmembrane region" description="Helical" evidence="8">
    <location>
        <begin position="326"/>
        <end position="352"/>
    </location>
</feature>
<keyword evidence="5" id="KW-0443">Lipid metabolism</keyword>
<dbReference type="CDD" id="cd23995">
    <property type="entry name" value="Seipin_BSCL2_like"/>
    <property type="match status" value="1"/>
</dbReference>
<gene>
    <name evidence="9" type="ORF">ILEXP_LOCUS52803</name>
</gene>
<evidence type="ECO:0000256" key="7">
    <source>
        <dbReference type="SAM" id="MobiDB-lite"/>
    </source>
</evidence>